<dbReference type="EMBL" id="BMAT01010138">
    <property type="protein sequence ID" value="GFS20826.1"/>
    <property type="molecule type" value="Genomic_DNA"/>
</dbReference>
<dbReference type="AlphaFoldDB" id="A0AAV4JJS6"/>
<keyword evidence="3" id="KW-1185">Reference proteome</keyword>
<feature type="region of interest" description="Disordered" evidence="1">
    <location>
        <begin position="23"/>
        <end position="57"/>
    </location>
</feature>
<name>A0AAV4JJS6_9GAST</name>
<sequence length="85" mass="9608">MLQLTESPGRTYFNPLHMTRLPYGRLRTDTGPAPDRHRTGTGPAPDRHRTGGFEKNLTLYGNAPKQKRITGPEPVQILPYRIRAV</sequence>
<comment type="caution">
    <text evidence="2">The sequence shown here is derived from an EMBL/GenBank/DDBJ whole genome shotgun (WGS) entry which is preliminary data.</text>
</comment>
<evidence type="ECO:0000256" key="1">
    <source>
        <dbReference type="SAM" id="MobiDB-lite"/>
    </source>
</evidence>
<evidence type="ECO:0000313" key="2">
    <source>
        <dbReference type="EMBL" id="GFS20826.1"/>
    </source>
</evidence>
<reference evidence="2 3" key="1">
    <citation type="journal article" date="2021" name="Elife">
        <title>Chloroplast acquisition without the gene transfer in kleptoplastic sea slugs, Plakobranchus ocellatus.</title>
        <authorList>
            <person name="Maeda T."/>
            <person name="Takahashi S."/>
            <person name="Yoshida T."/>
            <person name="Shimamura S."/>
            <person name="Takaki Y."/>
            <person name="Nagai Y."/>
            <person name="Toyoda A."/>
            <person name="Suzuki Y."/>
            <person name="Arimoto A."/>
            <person name="Ishii H."/>
            <person name="Satoh N."/>
            <person name="Nishiyama T."/>
            <person name="Hasebe M."/>
            <person name="Maruyama T."/>
            <person name="Minagawa J."/>
            <person name="Obokata J."/>
            <person name="Shigenobu S."/>
        </authorList>
    </citation>
    <scope>NUCLEOTIDE SEQUENCE [LARGE SCALE GENOMIC DNA]</scope>
</reference>
<accession>A0AAV4JJS6</accession>
<protein>
    <submittedName>
        <fullName evidence="2">Uncharacterized protein</fullName>
    </submittedName>
</protein>
<evidence type="ECO:0000313" key="3">
    <source>
        <dbReference type="Proteomes" id="UP000762676"/>
    </source>
</evidence>
<organism evidence="2 3">
    <name type="scientific">Elysia marginata</name>
    <dbReference type="NCBI Taxonomy" id="1093978"/>
    <lineage>
        <taxon>Eukaryota</taxon>
        <taxon>Metazoa</taxon>
        <taxon>Spiralia</taxon>
        <taxon>Lophotrochozoa</taxon>
        <taxon>Mollusca</taxon>
        <taxon>Gastropoda</taxon>
        <taxon>Heterobranchia</taxon>
        <taxon>Euthyneura</taxon>
        <taxon>Panpulmonata</taxon>
        <taxon>Sacoglossa</taxon>
        <taxon>Placobranchoidea</taxon>
        <taxon>Plakobranchidae</taxon>
        <taxon>Elysia</taxon>
    </lineage>
</organism>
<dbReference type="Proteomes" id="UP000762676">
    <property type="component" value="Unassembled WGS sequence"/>
</dbReference>
<proteinExistence type="predicted"/>
<gene>
    <name evidence="2" type="ORF">ElyMa_005066500</name>
</gene>